<evidence type="ECO:0000256" key="1">
    <source>
        <dbReference type="ARBA" id="ARBA00022737"/>
    </source>
</evidence>
<dbReference type="Proteomes" id="UP001501556">
    <property type="component" value="Unassembled WGS sequence"/>
</dbReference>
<dbReference type="SMART" id="SM00248">
    <property type="entry name" value="ANK"/>
    <property type="match status" value="3"/>
</dbReference>
<dbReference type="PROSITE" id="PS50088">
    <property type="entry name" value="ANK_REPEAT"/>
    <property type="match status" value="2"/>
</dbReference>
<dbReference type="EMBL" id="BAABDI010000014">
    <property type="protein sequence ID" value="GAA3976197.1"/>
    <property type="molecule type" value="Genomic_DNA"/>
</dbReference>
<evidence type="ECO:0000256" key="2">
    <source>
        <dbReference type="ARBA" id="ARBA00023043"/>
    </source>
</evidence>
<name>A0ABP7Q482_9BACT</name>
<proteinExistence type="predicted"/>
<accession>A0ABP7Q482</accession>
<dbReference type="InterPro" id="IPR002110">
    <property type="entry name" value="Ankyrin_rpt"/>
</dbReference>
<dbReference type="RefSeq" id="WP_345124173.1">
    <property type="nucleotide sequence ID" value="NZ_BAABDI010000014.1"/>
</dbReference>
<sequence>MSPELIRAVHRQEYPTLEQFVTNATVNLPDSYGRSVLSLVVNYGDAAMLQWLLTKGPALDQQDRNGWTALHFAAQAYAVEMAALLLAAGARVDVPDTFGSTPLWRAAFESRGRGAMLHLLLTHGANPDQPNDSGVSPRQLAETIANFDVKQYFAQ</sequence>
<dbReference type="InterPro" id="IPR036770">
    <property type="entry name" value="Ankyrin_rpt-contain_sf"/>
</dbReference>
<comment type="caution">
    <text evidence="4">The sequence shown here is derived from an EMBL/GenBank/DDBJ whole genome shotgun (WGS) entry which is preliminary data.</text>
</comment>
<keyword evidence="1" id="KW-0677">Repeat</keyword>
<organism evidence="4 5">
    <name type="scientific">Hymenobacter antarcticus</name>
    <dbReference type="NCBI Taxonomy" id="486270"/>
    <lineage>
        <taxon>Bacteria</taxon>
        <taxon>Pseudomonadati</taxon>
        <taxon>Bacteroidota</taxon>
        <taxon>Cytophagia</taxon>
        <taxon>Cytophagales</taxon>
        <taxon>Hymenobacteraceae</taxon>
        <taxon>Hymenobacter</taxon>
    </lineage>
</organism>
<evidence type="ECO:0000256" key="3">
    <source>
        <dbReference type="PROSITE-ProRule" id="PRU00023"/>
    </source>
</evidence>
<gene>
    <name evidence="4" type="ORF">GCM10022407_22060</name>
</gene>
<dbReference type="InterPro" id="IPR050776">
    <property type="entry name" value="Ank_Repeat/CDKN_Inhibitor"/>
</dbReference>
<dbReference type="PANTHER" id="PTHR24201:SF16">
    <property type="entry name" value="ANKYRIN-1-LIKE-RELATED"/>
    <property type="match status" value="1"/>
</dbReference>
<dbReference type="Pfam" id="PF12796">
    <property type="entry name" value="Ank_2"/>
    <property type="match status" value="1"/>
</dbReference>
<dbReference type="SUPFAM" id="SSF48403">
    <property type="entry name" value="Ankyrin repeat"/>
    <property type="match status" value="1"/>
</dbReference>
<protein>
    <recommendedName>
        <fullName evidence="6">Ankyrin repeat-containing protein</fullName>
    </recommendedName>
</protein>
<keyword evidence="5" id="KW-1185">Reference proteome</keyword>
<evidence type="ECO:0008006" key="6">
    <source>
        <dbReference type="Google" id="ProtNLM"/>
    </source>
</evidence>
<dbReference type="Gene3D" id="1.25.40.20">
    <property type="entry name" value="Ankyrin repeat-containing domain"/>
    <property type="match status" value="1"/>
</dbReference>
<evidence type="ECO:0000313" key="4">
    <source>
        <dbReference type="EMBL" id="GAA3976197.1"/>
    </source>
</evidence>
<reference evidence="5" key="1">
    <citation type="journal article" date="2019" name="Int. J. Syst. Evol. Microbiol.">
        <title>The Global Catalogue of Microorganisms (GCM) 10K type strain sequencing project: providing services to taxonomists for standard genome sequencing and annotation.</title>
        <authorList>
            <consortium name="The Broad Institute Genomics Platform"/>
            <consortium name="The Broad Institute Genome Sequencing Center for Infectious Disease"/>
            <person name="Wu L."/>
            <person name="Ma J."/>
        </authorList>
    </citation>
    <scope>NUCLEOTIDE SEQUENCE [LARGE SCALE GENOMIC DNA]</scope>
    <source>
        <strain evidence="5">JCM 17217</strain>
    </source>
</reference>
<evidence type="ECO:0000313" key="5">
    <source>
        <dbReference type="Proteomes" id="UP001501556"/>
    </source>
</evidence>
<feature type="repeat" description="ANK" evidence="3">
    <location>
        <begin position="98"/>
        <end position="132"/>
    </location>
</feature>
<feature type="repeat" description="ANK" evidence="3">
    <location>
        <begin position="65"/>
        <end position="97"/>
    </location>
</feature>
<keyword evidence="2 3" id="KW-0040">ANK repeat</keyword>
<dbReference type="PANTHER" id="PTHR24201">
    <property type="entry name" value="ANK_REP_REGION DOMAIN-CONTAINING PROTEIN"/>
    <property type="match status" value="1"/>
</dbReference>
<dbReference type="PROSITE" id="PS50297">
    <property type="entry name" value="ANK_REP_REGION"/>
    <property type="match status" value="1"/>
</dbReference>